<feature type="compositionally biased region" description="Low complexity" evidence="1">
    <location>
        <begin position="1"/>
        <end position="16"/>
    </location>
</feature>
<reference evidence="2 3" key="1">
    <citation type="submission" date="2020-07" db="EMBL/GenBank/DDBJ databases">
        <title>Comparative genomics of pyrophilous fungi reveals a link between fire events and developmental genes.</title>
        <authorList>
            <consortium name="DOE Joint Genome Institute"/>
            <person name="Steindorff A.S."/>
            <person name="Carver A."/>
            <person name="Calhoun S."/>
            <person name="Stillman K."/>
            <person name="Liu H."/>
            <person name="Lipzen A."/>
            <person name="Pangilinan J."/>
            <person name="Labutti K."/>
            <person name="Bruns T.D."/>
            <person name="Grigoriev I.V."/>
        </authorList>
    </citation>
    <scope>NUCLEOTIDE SEQUENCE [LARGE SCALE GENOMIC DNA]</scope>
    <source>
        <strain evidence="2 3">CBS 144469</strain>
    </source>
</reference>
<proteinExistence type="predicted"/>
<feature type="region of interest" description="Disordered" evidence="1">
    <location>
        <begin position="1"/>
        <end position="20"/>
    </location>
</feature>
<evidence type="ECO:0000313" key="3">
    <source>
        <dbReference type="Proteomes" id="UP000521943"/>
    </source>
</evidence>
<accession>A0A8H6H8V7</accession>
<organism evidence="2 3">
    <name type="scientific">Ephemerocybe angulata</name>
    <dbReference type="NCBI Taxonomy" id="980116"/>
    <lineage>
        <taxon>Eukaryota</taxon>
        <taxon>Fungi</taxon>
        <taxon>Dikarya</taxon>
        <taxon>Basidiomycota</taxon>
        <taxon>Agaricomycotina</taxon>
        <taxon>Agaricomycetes</taxon>
        <taxon>Agaricomycetidae</taxon>
        <taxon>Agaricales</taxon>
        <taxon>Agaricineae</taxon>
        <taxon>Psathyrellaceae</taxon>
        <taxon>Ephemerocybe</taxon>
    </lineage>
</organism>
<dbReference type="EMBL" id="JACGCI010000221">
    <property type="protein sequence ID" value="KAF6741701.1"/>
    <property type="molecule type" value="Genomic_DNA"/>
</dbReference>
<dbReference type="AlphaFoldDB" id="A0A8H6H8V7"/>
<evidence type="ECO:0008006" key="4">
    <source>
        <dbReference type="Google" id="ProtNLM"/>
    </source>
</evidence>
<gene>
    <name evidence="2" type="ORF">DFP72DRAFT_1180069</name>
</gene>
<protein>
    <recommendedName>
        <fullName evidence="4">C2H2-type domain-containing protein</fullName>
    </recommendedName>
</protein>
<comment type="caution">
    <text evidence="2">The sequence shown here is derived from an EMBL/GenBank/DDBJ whole genome shotgun (WGS) entry which is preliminary data.</text>
</comment>
<sequence>MSNIPPDTTSSVDPSSFQNLPTTTHLRTRMRVSIITALFFSLASFTHAQYYDVDFDARAIDDVLERREILDGLSTRELVNELSARLDDRLSRRGPDKKQPGKRGLGFRHDPVYKCPGCGRTFATEAEVSNDHIIPGLLVT</sequence>
<evidence type="ECO:0000313" key="2">
    <source>
        <dbReference type="EMBL" id="KAF6741701.1"/>
    </source>
</evidence>
<evidence type="ECO:0000256" key="1">
    <source>
        <dbReference type="SAM" id="MobiDB-lite"/>
    </source>
</evidence>
<dbReference type="Proteomes" id="UP000521943">
    <property type="component" value="Unassembled WGS sequence"/>
</dbReference>
<name>A0A8H6H8V7_9AGAR</name>
<keyword evidence="3" id="KW-1185">Reference proteome</keyword>